<dbReference type="InterPro" id="IPR001638">
    <property type="entry name" value="Solute-binding_3/MltF_N"/>
</dbReference>
<reference evidence="8 9" key="1">
    <citation type="submission" date="2016-11" db="EMBL/GenBank/DDBJ databases">
        <title>Draft genome of Pseudomonas versuta A4R1.12.</title>
        <authorList>
            <person name="See-Too W.-S."/>
        </authorList>
    </citation>
    <scope>NUCLEOTIDE SEQUENCE [LARGE SCALE GENOMIC DNA]</scope>
    <source>
        <strain evidence="8 9">A4R1.12</strain>
    </source>
</reference>
<reference evidence="7 10" key="2">
    <citation type="submission" date="2016-11" db="EMBL/GenBank/DDBJ databases">
        <title>Draft genome of Pseudomonas versuta A4R1.5.</title>
        <authorList>
            <person name="See-Too W.-S."/>
        </authorList>
    </citation>
    <scope>NUCLEOTIDE SEQUENCE [LARGE SCALE GENOMIC DNA]</scope>
    <source>
        <strain evidence="7 10">A4R1.5</strain>
    </source>
</reference>
<dbReference type="EMBL" id="MPJC01000036">
    <property type="protein sequence ID" value="OKA17280.1"/>
    <property type="molecule type" value="Genomic_DNA"/>
</dbReference>
<proteinExistence type="inferred from homology"/>
<dbReference type="Gene3D" id="3.40.190.10">
    <property type="entry name" value="Periplasmic binding protein-like II"/>
    <property type="match status" value="2"/>
</dbReference>
<gene>
    <name evidence="7" type="ORF">BOH73_23355</name>
    <name evidence="8" type="ORF">BOH74_21645</name>
</gene>
<evidence type="ECO:0000313" key="8">
    <source>
        <dbReference type="EMBL" id="OKA17938.1"/>
    </source>
</evidence>
<feature type="signal peptide" evidence="5">
    <location>
        <begin position="1"/>
        <end position="20"/>
    </location>
</feature>
<dbReference type="InterPro" id="IPR018313">
    <property type="entry name" value="SBP_3_CS"/>
</dbReference>
<dbReference type="Proteomes" id="UP000186677">
    <property type="component" value="Unassembled WGS sequence"/>
</dbReference>
<dbReference type="AlphaFoldDB" id="A0A0M3UF11"/>
<dbReference type="SUPFAM" id="SSF53850">
    <property type="entry name" value="Periplasmic binding protein-like II"/>
    <property type="match status" value="1"/>
</dbReference>
<evidence type="ECO:0000313" key="7">
    <source>
        <dbReference type="EMBL" id="OKA17280.1"/>
    </source>
</evidence>
<accession>A0A1Q4KBC2</accession>
<dbReference type="SMART" id="SM00062">
    <property type="entry name" value="PBPb"/>
    <property type="match status" value="1"/>
</dbReference>
<dbReference type="Pfam" id="PF00497">
    <property type="entry name" value="SBP_bac_3"/>
    <property type="match status" value="1"/>
</dbReference>
<organism evidence="8 9">
    <name type="scientific">Pseudomonas versuta</name>
    <dbReference type="NCBI Taxonomy" id="1788301"/>
    <lineage>
        <taxon>Bacteria</taxon>
        <taxon>Pseudomonadati</taxon>
        <taxon>Pseudomonadota</taxon>
        <taxon>Gammaproteobacteria</taxon>
        <taxon>Pseudomonadales</taxon>
        <taxon>Pseudomonadaceae</taxon>
        <taxon>Pseudomonas</taxon>
    </lineage>
</organism>
<comment type="similarity">
    <text evidence="2 4">Belongs to the bacterial solute-binding protein 3 family.</text>
</comment>
<dbReference type="GO" id="GO:0030313">
    <property type="term" value="C:cell envelope"/>
    <property type="evidence" value="ECO:0007669"/>
    <property type="project" value="UniProtKB-SubCell"/>
</dbReference>
<evidence type="ECO:0000256" key="3">
    <source>
        <dbReference type="ARBA" id="ARBA00022729"/>
    </source>
</evidence>
<evidence type="ECO:0000313" key="9">
    <source>
        <dbReference type="Proteomes" id="UP000185990"/>
    </source>
</evidence>
<keyword evidence="10" id="KW-1185">Reference proteome</keyword>
<name>A0A0M3UF11_9PSED</name>
<evidence type="ECO:0000256" key="4">
    <source>
        <dbReference type="RuleBase" id="RU003744"/>
    </source>
</evidence>
<dbReference type="KEGG" id="ppsy:AOC04_21045"/>
<sequence length="254" mass="27681">MRFLPGLMLLLPLASPFAQAELIDDVNDRGELRIALEADLPPFSFKQDGRLTGFDVELGELLAQELDVHPSILITDSNDLLPGVESGKYDVAINHIALTPQLQDRFDFSEPYSYTGAQLIVRQEEQRPLNTLDTLKGQLLGVAQGSQFVEQVRTGQAGEVHSYPDAHQSLVALADKQLDAAVSDRLLTPFAIRDSQLAVKEGATLGPVVALAIPFQKGNPAFQTSLDKALQRIKADGRLAALSQKWFGLDATKP</sequence>
<comment type="caution">
    <text evidence="8">The sequence shown here is derived from an EMBL/GenBank/DDBJ whole genome shotgun (WGS) entry which is preliminary data.</text>
</comment>
<dbReference type="OrthoDB" id="368476at2"/>
<dbReference type="PROSITE" id="PS01039">
    <property type="entry name" value="SBP_BACTERIAL_3"/>
    <property type="match status" value="1"/>
</dbReference>
<evidence type="ECO:0000256" key="1">
    <source>
        <dbReference type="ARBA" id="ARBA00004196"/>
    </source>
</evidence>
<keyword evidence="3 5" id="KW-0732">Signal</keyword>
<dbReference type="Proteomes" id="UP000185990">
    <property type="component" value="Unassembled WGS sequence"/>
</dbReference>
<evidence type="ECO:0000313" key="10">
    <source>
        <dbReference type="Proteomes" id="UP000186677"/>
    </source>
</evidence>
<protein>
    <submittedName>
        <fullName evidence="8">Cystine ABC transporter substrate-binding protein</fullName>
    </submittedName>
</protein>
<dbReference type="RefSeq" id="WP_060696485.1">
    <property type="nucleotide sequence ID" value="NZ_CP012676.1"/>
</dbReference>
<comment type="subcellular location">
    <subcellularLocation>
        <location evidence="1">Cell envelope</location>
    </subcellularLocation>
</comment>
<feature type="chain" id="PRO_5010917818" evidence="5">
    <location>
        <begin position="21"/>
        <end position="254"/>
    </location>
</feature>
<dbReference type="EMBL" id="MPJD01000043">
    <property type="protein sequence ID" value="OKA17938.1"/>
    <property type="molecule type" value="Genomic_DNA"/>
</dbReference>
<evidence type="ECO:0000256" key="2">
    <source>
        <dbReference type="ARBA" id="ARBA00010333"/>
    </source>
</evidence>
<feature type="domain" description="Solute-binding protein family 3/N-terminal" evidence="6">
    <location>
        <begin position="31"/>
        <end position="250"/>
    </location>
</feature>
<dbReference type="PANTHER" id="PTHR35936:SF35">
    <property type="entry name" value="L-CYSTINE-BINDING PROTEIN TCYJ"/>
    <property type="match status" value="1"/>
</dbReference>
<evidence type="ECO:0000256" key="5">
    <source>
        <dbReference type="SAM" id="SignalP"/>
    </source>
</evidence>
<accession>A0A0M3UF11</accession>
<dbReference type="PANTHER" id="PTHR35936">
    <property type="entry name" value="MEMBRANE-BOUND LYTIC MUREIN TRANSGLYCOSYLASE F"/>
    <property type="match status" value="1"/>
</dbReference>
<evidence type="ECO:0000259" key="6">
    <source>
        <dbReference type="SMART" id="SM00062"/>
    </source>
</evidence>